<name>A0AAU9IU19_9CILI</name>
<evidence type="ECO:0000313" key="3">
    <source>
        <dbReference type="Proteomes" id="UP001162131"/>
    </source>
</evidence>
<dbReference type="Pfam" id="PF10551">
    <property type="entry name" value="MULE"/>
    <property type="match status" value="1"/>
</dbReference>
<dbReference type="AlphaFoldDB" id="A0AAU9IU19"/>
<evidence type="ECO:0000259" key="1">
    <source>
        <dbReference type="Pfam" id="PF10551"/>
    </source>
</evidence>
<gene>
    <name evidence="2" type="ORF">BSTOLATCC_MIC22525</name>
</gene>
<proteinExistence type="predicted"/>
<reference evidence="2" key="1">
    <citation type="submission" date="2021-09" db="EMBL/GenBank/DDBJ databases">
        <authorList>
            <consortium name="AG Swart"/>
            <person name="Singh M."/>
            <person name="Singh A."/>
            <person name="Seah K."/>
            <person name="Emmerich C."/>
        </authorList>
    </citation>
    <scope>NUCLEOTIDE SEQUENCE</scope>
    <source>
        <strain evidence="2">ATCC30299</strain>
    </source>
</reference>
<dbReference type="InterPro" id="IPR018289">
    <property type="entry name" value="MULE_transposase_dom"/>
</dbReference>
<organism evidence="2 3">
    <name type="scientific">Blepharisma stoltei</name>
    <dbReference type="NCBI Taxonomy" id="1481888"/>
    <lineage>
        <taxon>Eukaryota</taxon>
        <taxon>Sar</taxon>
        <taxon>Alveolata</taxon>
        <taxon>Ciliophora</taxon>
        <taxon>Postciliodesmatophora</taxon>
        <taxon>Heterotrichea</taxon>
        <taxon>Heterotrichida</taxon>
        <taxon>Blepharismidae</taxon>
        <taxon>Blepharisma</taxon>
    </lineage>
</organism>
<comment type="caution">
    <text evidence="2">The sequence shown here is derived from an EMBL/GenBank/DDBJ whole genome shotgun (WGS) entry which is preliminary data.</text>
</comment>
<dbReference type="PANTHER" id="PTHR47160:SF5">
    <property type="entry name" value="MULE TRANSPOSASE DOMAIN-CONTAINING PROTEIN"/>
    <property type="match status" value="1"/>
</dbReference>
<keyword evidence="3" id="KW-1185">Reference proteome</keyword>
<accession>A0AAU9IU19</accession>
<feature type="domain" description="MULE transposase" evidence="1">
    <location>
        <begin position="107"/>
        <end position="205"/>
    </location>
</feature>
<dbReference type="Proteomes" id="UP001162131">
    <property type="component" value="Unassembled WGS sequence"/>
</dbReference>
<dbReference type="PANTHER" id="PTHR47160">
    <property type="entry name" value="PUTATIVE-RELATED"/>
    <property type="match status" value="1"/>
</dbReference>
<evidence type="ECO:0000313" key="2">
    <source>
        <dbReference type="EMBL" id="CAG9319131.1"/>
    </source>
</evidence>
<sequence>MVIEEVRELIFTNPSILQSEINVRLEAEFPELYKNFTSIKISKIFQNIKKEAGLNDWRLAPDILSSIQSQGISFFRSSSINYSGDLYHYIIWATKWQLSHLRESVHWYMDGTFKVIPAGFYQLLTILIIDPQSQHYMPTCFIAMSSKHTFLYQAVFEKIKLITQVNSLKLKVESFTINFEKSLMLAVKNCFPGKKIVGCLFHFSQSLNREGKKIIITA</sequence>
<protein>
    <recommendedName>
        <fullName evidence="1">MULE transposase domain-containing protein</fullName>
    </recommendedName>
</protein>
<dbReference type="EMBL" id="CAJZBQ010000021">
    <property type="protein sequence ID" value="CAG9319131.1"/>
    <property type="molecule type" value="Genomic_DNA"/>
</dbReference>